<accession>A0A5B7IGN3</accession>
<dbReference type="AlphaFoldDB" id="A0A5B7IGN3"/>
<protein>
    <submittedName>
        <fullName evidence="1">Uncharacterized protein</fullName>
    </submittedName>
</protein>
<sequence length="74" mass="8722">MELMHDWTEHAHCLYVMKTSKPCVAMLHKMCGNKITVTVLLEESRFLTLYVGWRWLCSQIRTAWKMCHAGTDIH</sequence>
<organism evidence="1 2">
    <name type="scientific">Portunus trituberculatus</name>
    <name type="common">Swimming crab</name>
    <name type="synonym">Neptunus trituberculatus</name>
    <dbReference type="NCBI Taxonomy" id="210409"/>
    <lineage>
        <taxon>Eukaryota</taxon>
        <taxon>Metazoa</taxon>
        <taxon>Ecdysozoa</taxon>
        <taxon>Arthropoda</taxon>
        <taxon>Crustacea</taxon>
        <taxon>Multicrustacea</taxon>
        <taxon>Malacostraca</taxon>
        <taxon>Eumalacostraca</taxon>
        <taxon>Eucarida</taxon>
        <taxon>Decapoda</taxon>
        <taxon>Pleocyemata</taxon>
        <taxon>Brachyura</taxon>
        <taxon>Eubrachyura</taxon>
        <taxon>Portunoidea</taxon>
        <taxon>Portunidae</taxon>
        <taxon>Portuninae</taxon>
        <taxon>Portunus</taxon>
    </lineage>
</organism>
<gene>
    <name evidence="1" type="ORF">E2C01_075273</name>
</gene>
<reference evidence="1 2" key="1">
    <citation type="submission" date="2019-05" db="EMBL/GenBank/DDBJ databases">
        <title>Another draft genome of Portunus trituberculatus and its Hox gene families provides insights of decapod evolution.</title>
        <authorList>
            <person name="Jeong J.-H."/>
            <person name="Song I."/>
            <person name="Kim S."/>
            <person name="Choi T."/>
            <person name="Kim D."/>
            <person name="Ryu S."/>
            <person name="Kim W."/>
        </authorList>
    </citation>
    <scope>NUCLEOTIDE SEQUENCE [LARGE SCALE GENOMIC DNA]</scope>
    <source>
        <tissue evidence="1">Muscle</tissue>
    </source>
</reference>
<dbReference type="EMBL" id="VSRR010054741">
    <property type="protein sequence ID" value="MPC80687.1"/>
    <property type="molecule type" value="Genomic_DNA"/>
</dbReference>
<evidence type="ECO:0000313" key="1">
    <source>
        <dbReference type="EMBL" id="MPC80687.1"/>
    </source>
</evidence>
<proteinExistence type="predicted"/>
<name>A0A5B7IGN3_PORTR</name>
<comment type="caution">
    <text evidence="1">The sequence shown here is derived from an EMBL/GenBank/DDBJ whole genome shotgun (WGS) entry which is preliminary data.</text>
</comment>
<evidence type="ECO:0000313" key="2">
    <source>
        <dbReference type="Proteomes" id="UP000324222"/>
    </source>
</evidence>
<dbReference type="Proteomes" id="UP000324222">
    <property type="component" value="Unassembled WGS sequence"/>
</dbReference>
<keyword evidence="2" id="KW-1185">Reference proteome</keyword>